<comment type="caution">
    <text evidence="2">The sequence shown here is derived from an EMBL/GenBank/DDBJ whole genome shotgun (WGS) entry which is preliminary data.</text>
</comment>
<dbReference type="EMBL" id="JOJP01000001">
    <property type="protein sequence ID" value="KEI71873.1"/>
    <property type="molecule type" value="Genomic_DNA"/>
</dbReference>
<reference evidence="2" key="1">
    <citation type="submission" date="2014-06" db="EMBL/GenBank/DDBJ databases">
        <title>Whole Genome Sequences of Three Symbiotic Endozoicomonas Bacteria.</title>
        <authorList>
            <person name="Neave M.J."/>
            <person name="Apprill A."/>
            <person name="Voolstra C.R."/>
        </authorList>
    </citation>
    <scope>NUCLEOTIDE SEQUENCE [LARGE SCALE GENOMIC DNA]</scope>
    <source>
        <strain evidence="2">DSM 22380</strain>
    </source>
</reference>
<dbReference type="SUPFAM" id="SSF58100">
    <property type="entry name" value="Bacterial hemolysins"/>
    <property type="match status" value="1"/>
</dbReference>
<name>A0A081KCJ7_9GAMM</name>
<dbReference type="Proteomes" id="UP000027997">
    <property type="component" value="Unassembled WGS sequence"/>
</dbReference>
<keyword evidence="1" id="KW-1133">Transmembrane helix</keyword>
<keyword evidence="3" id="KW-1185">Reference proteome</keyword>
<dbReference type="RefSeq" id="WP_020583607.1">
    <property type="nucleotide sequence ID" value="NZ_JOJP01000001.1"/>
</dbReference>
<protein>
    <submittedName>
        <fullName evidence="2">Uncharacterized protein</fullName>
    </submittedName>
</protein>
<dbReference type="STRING" id="305900.GV64_15030"/>
<organism evidence="2 3">
    <name type="scientific">Endozoicomonas elysicola</name>
    <dbReference type="NCBI Taxonomy" id="305900"/>
    <lineage>
        <taxon>Bacteria</taxon>
        <taxon>Pseudomonadati</taxon>
        <taxon>Pseudomonadota</taxon>
        <taxon>Gammaproteobacteria</taxon>
        <taxon>Oceanospirillales</taxon>
        <taxon>Endozoicomonadaceae</taxon>
        <taxon>Endozoicomonas</taxon>
    </lineage>
</organism>
<keyword evidence="1" id="KW-0472">Membrane</keyword>
<evidence type="ECO:0000256" key="1">
    <source>
        <dbReference type="SAM" id="Phobius"/>
    </source>
</evidence>
<accession>A0A081KCJ7</accession>
<evidence type="ECO:0000313" key="3">
    <source>
        <dbReference type="Proteomes" id="UP000027997"/>
    </source>
</evidence>
<feature type="transmembrane region" description="Helical" evidence="1">
    <location>
        <begin position="41"/>
        <end position="62"/>
    </location>
</feature>
<gene>
    <name evidence="2" type="ORF">GV64_15030</name>
</gene>
<sequence length="96" mass="10769">MQVDSSSGNNQLQIDSLKNNLEKVNKKIRNNKKHLDRAVKVAVVTFPLMPLSFMPMAVAYGLDKKASSLISQKDLLERKIDALKYPVKNIPTETTV</sequence>
<dbReference type="AlphaFoldDB" id="A0A081KCJ7"/>
<keyword evidence="1" id="KW-0812">Transmembrane</keyword>
<proteinExistence type="predicted"/>
<evidence type="ECO:0000313" key="2">
    <source>
        <dbReference type="EMBL" id="KEI71873.1"/>
    </source>
</evidence>